<evidence type="ECO:0000256" key="2">
    <source>
        <dbReference type="ARBA" id="ARBA00022692"/>
    </source>
</evidence>
<feature type="transmembrane region" description="Helical" evidence="5">
    <location>
        <begin position="88"/>
        <end position="114"/>
    </location>
</feature>
<feature type="transmembrane region" description="Helical" evidence="5">
    <location>
        <begin position="251"/>
        <end position="268"/>
    </location>
</feature>
<evidence type="ECO:0000256" key="4">
    <source>
        <dbReference type="ARBA" id="ARBA00023136"/>
    </source>
</evidence>
<gene>
    <name evidence="7" type="ORF">AAFC00_002894</name>
</gene>
<reference evidence="7 8" key="1">
    <citation type="submission" date="2024-07" db="EMBL/GenBank/DDBJ databases">
        <title>Draft sequence of the Neodothiora populina.</title>
        <authorList>
            <person name="Drown D.D."/>
            <person name="Schuette U.S."/>
            <person name="Buechlein A.B."/>
            <person name="Rusch D.R."/>
            <person name="Winton L.W."/>
            <person name="Adams G.A."/>
        </authorList>
    </citation>
    <scope>NUCLEOTIDE SEQUENCE [LARGE SCALE GENOMIC DNA]</scope>
    <source>
        <strain evidence="7 8">CPC 39397</strain>
    </source>
</reference>
<keyword evidence="8" id="KW-1185">Reference proteome</keyword>
<organism evidence="7 8">
    <name type="scientific">Neodothiora populina</name>
    <dbReference type="NCBI Taxonomy" id="2781224"/>
    <lineage>
        <taxon>Eukaryota</taxon>
        <taxon>Fungi</taxon>
        <taxon>Dikarya</taxon>
        <taxon>Ascomycota</taxon>
        <taxon>Pezizomycotina</taxon>
        <taxon>Dothideomycetes</taxon>
        <taxon>Dothideomycetidae</taxon>
        <taxon>Dothideales</taxon>
        <taxon>Dothioraceae</taxon>
        <taxon>Neodothiora</taxon>
    </lineage>
</organism>
<keyword evidence="4 5" id="KW-0472">Membrane</keyword>
<proteinExistence type="predicted"/>
<feature type="transmembrane region" description="Helical" evidence="5">
    <location>
        <begin position="135"/>
        <end position="153"/>
    </location>
</feature>
<comment type="caution">
    <text evidence="7">The sequence shown here is derived from an EMBL/GenBank/DDBJ whole genome shotgun (WGS) entry which is preliminary data.</text>
</comment>
<dbReference type="PANTHER" id="PTHR11863">
    <property type="entry name" value="STEROL DESATURASE"/>
    <property type="match status" value="1"/>
</dbReference>
<keyword evidence="2 5" id="KW-0812">Transmembrane</keyword>
<feature type="domain" description="Fatty acid hydroxylase" evidence="6">
    <location>
        <begin position="183"/>
        <end position="308"/>
    </location>
</feature>
<name>A0ABR3P8K7_9PEZI</name>
<dbReference type="Proteomes" id="UP001562354">
    <property type="component" value="Unassembled WGS sequence"/>
</dbReference>
<dbReference type="RefSeq" id="XP_069198781.1">
    <property type="nucleotide sequence ID" value="XM_069342280.1"/>
</dbReference>
<comment type="subcellular location">
    <subcellularLocation>
        <location evidence="1">Membrane</location>
    </subcellularLocation>
</comment>
<sequence>MDIVLEIFDTYVFDRLYAAAAPLTPAMLAFSSVDTLADPSNATWSSFKEGATPGAYQFQPASQYFSVEPSNYAYMSRLPRDNIWRQSISLFLITWVFGLVNYFVCAGLSYLFVFDKGTFQHPKYLKNQMSMEIKQTLNAMPVIAILTVPWFVAEIRGFSMIYDKLPEDSAWNLGGWYIFLQFPFFVAFTDLCIYWIHRGLHHPMVYKTLHKPHHKWIMPTPFASHAFHPLDGYAQSVPYHVFPFLFPLQKFAYIALFMFINIWTVLIHDGEYVANSPIINGAACHTMHHLYFNYNYGQFTTLWDRLGGSYRKPNEELFRRETKMASDEWNRQAKEMEKIVKEVEGDDDRSYGPESKKVQ</sequence>
<dbReference type="InterPro" id="IPR006694">
    <property type="entry name" value="Fatty_acid_hydroxylase"/>
</dbReference>
<accession>A0ABR3P8K7</accession>
<dbReference type="InterPro" id="IPR050307">
    <property type="entry name" value="Sterol_Desaturase_Related"/>
</dbReference>
<evidence type="ECO:0000259" key="6">
    <source>
        <dbReference type="Pfam" id="PF04116"/>
    </source>
</evidence>
<evidence type="ECO:0000313" key="7">
    <source>
        <dbReference type="EMBL" id="KAL1302505.1"/>
    </source>
</evidence>
<dbReference type="EMBL" id="JBFMKM010000012">
    <property type="protein sequence ID" value="KAL1302505.1"/>
    <property type="molecule type" value="Genomic_DNA"/>
</dbReference>
<feature type="transmembrane region" description="Helical" evidence="5">
    <location>
        <begin position="173"/>
        <end position="196"/>
    </location>
</feature>
<dbReference type="GeneID" id="95976596"/>
<keyword evidence="3 5" id="KW-1133">Transmembrane helix</keyword>
<protein>
    <recommendedName>
        <fullName evidence="6">Fatty acid hydroxylase domain-containing protein</fullName>
    </recommendedName>
</protein>
<evidence type="ECO:0000256" key="5">
    <source>
        <dbReference type="SAM" id="Phobius"/>
    </source>
</evidence>
<evidence type="ECO:0000313" key="8">
    <source>
        <dbReference type="Proteomes" id="UP001562354"/>
    </source>
</evidence>
<evidence type="ECO:0000256" key="1">
    <source>
        <dbReference type="ARBA" id="ARBA00004370"/>
    </source>
</evidence>
<evidence type="ECO:0000256" key="3">
    <source>
        <dbReference type="ARBA" id="ARBA00022989"/>
    </source>
</evidence>
<dbReference type="Pfam" id="PF04116">
    <property type="entry name" value="FA_hydroxylase"/>
    <property type="match status" value="1"/>
</dbReference>